<sequence>MTPTSWLLLQRELRLAMRRPVDAGLPVAFLLLAACLFPLGLGPEPEQLRRMAPGVLWVLALLASLLSLHSLYAADAQDGSLDQLLLPPHSAWRLAAVKALAHWLSHGLPLLLATPLLGLMYGMHSDSLGLLMLSLLLGTPSLSLLGNLAAALTLGLRNGALLNLLIVLPLAVPVLIFGSGAVGALEAGLPVDGHLSLLAALLIGALLALPAATAAALRIALI</sequence>
<feature type="transmembrane region" description="Helical" evidence="13">
    <location>
        <begin position="21"/>
        <end position="42"/>
    </location>
</feature>
<proteinExistence type="inferred from homology"/>
<comment type="function">
    <text evidence="1 12">Required for the export of heme to the periplasm for the biogenesis of c-type cytochromes.</text>
</comment>
<evidence type="ECO:0000256" key="12">
    <source>
        <dbReference type="PIRNR" id="PIRNR002764"/>
    </source>
</evidence>
<protein>
    <recommendedName>
        <fullName evidence="4 12">Heme exporter protein B</fullName>
    </recommendedName>
</protein>
<dbReference type="GO" id="GO:0005886">
    <property type="term" value="C:plasma membrane"/>
    <property type="evidence" value="ECO:0007669"/>
    <property type="project" value="UniProtKB-SubCell"/>
</dbReference>
<dbReference type="RefSeq" id="WP_102767481.1">
    <property type="nucleotide sequence ID" value="NZ_CP124551.1"/>
</dbReference>
<feature type="transmembrane region" description="Helical" evidence="13">
    <location>
        <begin position="197"/>
        <end position="221"/>
    </location>
</feature>
<dbReference type="Proteomes" id="UP000235916">
    <property type="component" value="Unassembled WGS sequence"/>
</dbReference>
<evidence type="ECO:0000313" key="14">
    <source>
        <dbReference type="EMBL" id="PND37563.1"/>
    </source>
</evidence>
<evidence type="ECO:0000256" key="8">
    <source>
        <dbReference type="ARBA" id="ARBA00022692"/>
    </source>
</evidence>
<comment type="subcellular location">
    <subcellularLocation>
        <location evidence="2">Cell inner membrane</location>
        <topology evidence="2">Multi-pass membrane protein</topology>
    </subcellularLocation>
</comment>
<keyword evidence="5 12" id="KW-0813">Transport</keyword>
<evidence type="ECO:0000256" key="10">
    <source>
        <dbReference type="ARBA" id="ARBA00022989"/>
    </source>
</evidence>
<evidence type="ECO:0000256" key="7">
    <source>
        <dbReference type="ARBA" id="ARBA00022519"/>
    </source>
</evidence>
<keyword evidence="10 13" id="KW-1133">Transmembrane helix</keyword>
<organism evidence="14 15">
    <name type="scientific">Kinneretia aquatilis</name>
    <dbReference type="NCBI Taxonomy" id="2070761"/>
    <lineage>
        <taxon>Bacteria</taxon>
        <taxon>Pseudomonadati</taxon>
        <taxon>Pseudomonadota</taxon>
        <taxon>Betaproteobacteria</taxon>
        <taxon>Burkholderiales</taxon>
        <taxon>Sphaerotilaceae</taxon>
        <taxon>Roseateles</taxon>
    </lineage>
</organism>
<evidence type="ECO:0000256" key="13">
    <source>
        <dbReference type="SAM" id="Phobius"/>
    </source>
</evidence>
<dbReference type="PANTHER" id="PTHR30070:SF1">
    <property type="entry name" value="CYTOCHROME C BIOGENESIS B-RELATED"/>
    <property type="match status" value="1"/>
</dbReference>
<feature type="transmembrane region" description="Helical" evidence="13">
    <location>
        <begin position="130"/>
        <end position="154"/>
    </location>
</feature>
<feature type="transmembrane region" description="Helical" evidence="13">
    <location>
        <begin position="161"/>
        <end position="185"/>
    </location>
</feature>
<evidence type="ECO:0000256" key="5">
    <source>
        <dbReference type="ARBA" id="ARBA00022448"/>
    </source>
</evidence>
<evidence type="ECO:0000256" key="9">
    <source>
        <dbReference type="ARBA" id="ARBA00022748"/>
    </source>
</evidence>
<comment type="caution">
    <text evidence="14">The sequence shown here is derived from an EMBL/GenBank/DDBJ whole genome shotgun (WGS) entry which is preliminary data.</text>
</comment>
<dbReference type="InterPro" id="IPR003544">
    <property type="entry name" value="Cyt_c_biogenesis_CcmB"/>
</dbReference>
<dbReference type="InterPro" id="IPR026031">
    <property type="entry name" value="Cyt_c_CcmB_bac"/>
</dbReference>
<name>A0A2N8KVS8_9BURK</name>
<comment type="similarity">
    <text evidence="3 12">Belongs to the CcmB/CycW/HelB family.</text>
</comment>
<dbReference type="PRINTS" id="PR01414">
    <property type="entry name" value="CCMBBIOGNSIS"/>
</dbReference>
<dbReference type="Pfam" id="PF03379">
    <property type="entry name" value="CcmB"/>
    <property type="match status" value="1"/>
</dbReference>
<evidence type="ECO:0000256" key="6">
    <source>
        <dbReference type="ARBA" id="ARBA00022475"/>
    </source>
</evidence>
<evidence type="ECO:0000256" key="4">
    <source>
        <dbReference type="ARBA" id="ARBA00016452"/>
    </source>
</evidence>
<dbReference type="EMBL" id="POSP01000003">
    <property type="protein sequence ID" value="PND37563.1"/>
    <property type="molecule type" value="Genomic_DNA"/>
</dbReference>
<keyword evidence="6 12" id="KW-1003">Cell membrane</keyword>
<dbReference type="GO" id="GO:0015232">
    <property type="term" value="F:heme transmembrane transporter activity"/>
    <property type="evidence" value="ECO:0007669"/>
    <property type="project" value="InterPro"/>
</dbReference>
<keyword evidence="8 13" id="KW-0812">Transmembrane</keyword>
<reference evidence="14 15" key="1">
    <citation type="submission" date="2018-01" db="EMBL/GenBank/DDBJ databases">
        <title>Draft genome sequence of Paucibacter aquatile CR182 isolated from freshwater of the Nakdong River.</title>
        <authorList>
            <person name="Choi A."/>
            <person name="Chung E.J."/>
        </authorList>
    </citation>
    <scope>NUCLEOTIDE SEQUENCE [LARGE SCALE GENOMIC DNA]</scope>
    <source>
        <strain evidence="14 15">CR182</strain>
    </source>
</reference>
<evidence type="ECO:0000256" key="2">
    <source>
        <dbReference type="ARBA" id="ARBA00004429"/>
    </source>
</evidence>
<keyword evidence="7 12" id="KW-0997">Cell inner membrane</keyword>
<dbReference type="GO" id="GO:1903607">
    <property type="term" value="P:cytochrome c biosynthetic process"/>
    <property type="evidence" value="ECO:0007669"/>
    <property type="project" value="TreeGrafter"/>
</dbReference>
<evidence type="ECO:0000256" key="3">
    <source>
        <dbReference type="ARBA" id="ARBA00010544"/>
    </source>
</evidence>
<evidence type="ECO:0000256" key="11">
    <source>
        <dbReference type="ARBA" id="ARBA00023136"/>
    </source>
</evidence>
<feature type="transmembrane region" description="Helical" evidence="13">
    <location>
        <begin position="54"/>
        <end position="74"/>
    </location>
</feature>
<keyword evidence="15" id="KW-1185">Reference proteome</keyword>
<keyword evidence="9 12" id="KW-0201">Cytochrome c-type biogenesis</keyword>
<accession>A0A2N8KVS8</accession>
<dbReference type="PANTHER" id="PTHR30070">
    <property type="entry name" value="HEME EXPORTER PROTEIN B"/>
    <property type="match status" value="1"/>
</dbReference>
<gene>
    <name evidence="14" type="primary">ccmB</name>
    <name evidence="14" type="ORF">C1O66_08515</name>
</gene>
<feature type="transmembrane region" description="Helical" evidence="13">
    <location>
        <begin position="95"/>
        <end position="118"/>
    </location>
</feature>
<keyword evidence="11 12" id="KW-0472">Membrane</keyword>
<dbReference type="NCBIfam" id="TIGR01190">
    <property type="entry name" value="ccmB"/>
    <property type="match status" value="1"/>
</dbReference>
<dbReference type="PIRSF" id="PIRSF002764">
    <property type="entry name" value="CcmB"/>
    <property type="match status" value="1"/>
</dbReference>
<dbReference type="GO" id="GO:0017004">
    <property type="term" value="P:cytochrome complex assembly"/>
    <property type="evidence" value="ECO:0007669"/>
    <property type="project" value="UniProtKB-KW"/>
</dbReference>
<evidence type="ECO:0000313" key="15">
    <source>
        <dbReference type="Proteomes" id="UP000235916"/>
    </source>
</evidence>
<evidence type="ECO:0000256" key="1">
    <source>
        <dbReference type="ARBA" id="ARBA00002442"/>
    </source>
</evidence>
<dbReference type="AlphaFoldDB" id="A0A2N8KVS8"/>